<dbReference type="Gene3D" id="1.10.443.10">
    <property type="entry name" value="Intergrase catalytic core"/>
    <property type="match status" value="1"/>
</dbReference>
<keyword evidence="5" id="KW-1185">Reference proteome</keyword>
<dbReference type="PANTHER" id="PTHR30349:SF88">
    <property type="entry name" value="BLL1584 PROTEIN"/>
    <property type="match status" value="1"/>
</dbReference>
<evidence type="ECO:0000256" key="1">
    <source>
        <dbReference type="ARBA" id="ARBA00022908"/>
    </source>
</evidence>
<reference evidence="4 5" key="1">
    <citation type="submission" date="2017-02" db="EMBL/GenBank/DDBJ databases">
        <authorList>
            <person name="Jeong S."/>
        </authorList>
    </citation>
    <scope>NUCLEOTIDE SEQUENCE [LARGE SCALE GENOMIC DNA]</scope>
    <source>
        <strain evidence="4 5">RMAR6-6</strain>
    </source>
</reference>
<dbReference type="Proteomes" id="UP000188174">
    <property type="component" value="Chromosome"/>
</dbReference>
<dbReference type="CDD" id="cd00796">
    <property type="entry name" value="INT_Rci_Hp1_C"/>
    <property type="match status" value="1"/>
</dbReference>
<sequence length="358" mass="40801">MPRPRKAPRLWFRKDKGGGGQWIILDGSKQTRTGCTLEDTRGAEQRLQEYLAEKHQPTNSLDPRIIPVADALNFYATHHIPTLANPRNEATILKALVPFWGELNIGDVARSNSKRYATLRYSQGVKPGTVRRELKALQSALNMYTEDREIPFVCRLEMPKAGESRLRWLTRNEAAAFVHAARRRGNHHVARIILIGIYTGTRIDAIKRMQWHPNPASGYFDLKQGVMYRKGWEESSTTKRRPSVHIPDRLLPHLKRWKTLDRNLPWVIHYDGGSVVSVKRAWRKSREDAQLGLDVIPHTLRHTAASWGIQNVQTTQELQSLADFLGMSLKMLLEVYGHQNPVHQKSASSAISKRPGAI</sequence>
<organism evidence="4 5">
    <name type="scientific">Roseibium algicola</name>
    <dbReference type="NCBI Taxonomy" id="2857014"/>
    <lineage>
        <taxon>Bacteria</taxon>
        <taxon>Pseudomonadati</taxon>
        <taxon>Pseudomonadota</taxon>
        <taxon>Alphaproteobacteria</taxon>
        <taxon>Hyphomicrobiales</taxon>
        <taxon>Stappiaceae</taxon>
        <taxon>Roseibium</taxon>
    </lineage>
</organism>
<name>A0ABN4WNG9_9HYPH</name>
<keyword evidence="2" id="KW-0233">DNA recombination</keyword>
<dbReference type="RefSeq" id="WP_077290241.1">
    <property type="nucleotide sequence ID" value="NZ_CP019630.1"/>
</dbReference>
<protein>
    <recommendedName>
        <fullName evidence="3">Tyr recombinase domain-containing protein</fullName>
    </recommendedName>
</protein>
<keyword evidence="1" id="KW-0229">DNA integration</keyword>
<dbReference type="InterPro" id="IPR011010">
    <property type="entry name" value="DNA_brk_join_enz"/>
</dbReference>
<proteinExistence type="predicted"/>
<evidence type="ECO:0000256" key="2">
    <source>
        <dbReference type="ARBA" id="ARBA00023172"/>
    </source>
</evidence>
<dbReference type="PROSITE" id="PS51898">
    <property type="entry name" value="TYR_RECOMBINASE"/>
    <property type="match status" value="1"/>
</dbReference>
<dbReference type="PANTHER" id="PTHR30349">
    <property type="entry name" value="PHAGE INTEGRASE-RELATED"/>
    <property type="match status" value="1"/>
</dbReference>
<dbReference type="InterPro" id="IPR013762">
    <property type="entry name" value="Integrase-like_cat_sf"/>
</dbReference>
<dbReference type="InterPro" id="IPR050090">
    <property type="entry name" value="Tyrosine_recombinase_XerCD"/>
</dbReference>
<dbReference type="EMBL" id="CP019630">
    <property type="protein sequence ID" value="AQQ02451.1"/>
    <property type="molecule type" value="Genomic_DNA"/>
</dbReference>
<gene>
    <name evidence="4" type="ORF">B0E33_01620</name>
</gene>
<evidence type="ECO:0000313" key="4">
    <source>
        <dbReference type="EMBL" id="AQQ02451.1"/>
    </source>
</evidence>
<evidence type="ECO:0000313" key="5">
    <source>
        <dbReference type="Proteomes" id="UP000188174"/>
    </source>
</evidence>
<dbReference type="SUPFAM" id="SSF56349">
    <property type="entry name" value="DNA breaking-rejoining enzymes"/>
    <property type="match status" value="1"/>
</dbReference>
<accession>A0ABN4WNG9</accession>
<evidence type="ECO:0000259" key="3">
    <source>
        <dbReference type="PROSITE" id="PS51898"/>
    </source>
</evidence>
<dbReference type="InterPro" id="IPR002104">
    <property type="entry name" value="Integrase_catalytic"/>
</dbReference>
<feature type="domain" description="Tyr recombinase" evidence="3">
    <location>
        <begin position="164"/>
        <end position="349"/>
    </location>
</feature>